<dbReference type="EMBL" id="QRJE01000032">
    <property type="protein sequence ID" value="RHH07918.1"/>
    <property type="molecule type" value="Genomic_DNA"/>
</dbReference>
<evidence type="ECO:0000313" key="2">
    <source>
        <dbReference type="Proteomes" id="UP000266644"/>
    </source>
</evidence>
<reference evidence="1 2" key="1">
    <citation type="submission" date="2018-08" db="EMBL/GenBank/DDBJ databases">
        <title>A genome reference for cultivated species of the human gut microbiota.</title>
        <authorList>
            <person name="Zou Y."/>
            <person name="Xue W."/>
            <person name="Luo G."/>
        </authorList>
    </citation>
    <scope>NUCLEOTIDE SEQUENCE [LARGE SCALE GENOMIC DNA]</scope>
    <source>
        <strain evidence="1 2">AM18-6</strain>
    </source>
</reference>
<gene>
    <name evidence="1" type="ORF">DW228_18470</name>
</gene>
<organism evidence="1 2">
    <name type="scientific">Bacteroides fragilis</name>
    <dbReference type="NCBI Taxonomy" id="817"/>
    <lineage>
        <taxon>Bacteria</taxon>
        <taxon>Pseudomonadati</taxon>
        <taxon>Bacteroidota</taxon>
        <taxon>Bacteroidia</taxon>
        <taxon>Bacteroidales</taxon>
        <taxon>Bacteroidaceae</taxon>
        <taxon>Bacteroides</taxon>
    </lineage>
</organism>
<name>A0A396BU51_BACFG</name>
<dbReference type="Proteomes" id="UP000266644">
    <property type="component" value="Unassembled WGS sequence"/>
</dbReference>
<dbReference type="AlphaFoldDB" id="A0A396BU51"/>
<evidence type="ECO:0008006" key="3">
    <source>
        <dbReference type="Google" id="ProtNLM"/>
    </source>
</evidence>
<comment type="caution">
    <text evidence="1">The sequence shown here is derived from an EMBL/GenBank/DDBJ whole genome shotgun (WGS) entry which is preliminary data.</text>
</comment>
<protein>
    <recommendedName>
        <fullName evidence="3">Immunity protein 43 domain-containing protein</fullName>
    </recommendedName>
</protein>
<accession>A0A396BU51</accession>
<proteinExistence type="predicted"/>
<evidence type="ECO:0000313" key="1">
    <source>
        <dbReference type="EMBL" id="RHH07918.1"/>
    </source>
</evidence>
<sequence>MMFYPNVNKDMRYWSVICSTNPSVTGINNADAQVETLNKKKEYSFVDKNEEKYFVEFCRDVWRKTKEIYIDDFNAIDDSKISLIKYFPTKKRVKEIDVLRHSTQSSFNIFDFLISDKVLKIFLEFNLPEFNIIPAKVTGFTIQYYLIGFSIIPYSKIDFEKSIFRNDISGSIITFHNYDEYKNHNTICVSAKKIILIKRYNYDVLRTPVGLFFSESLITKMKENNVVGFEIENVFLDNCYDSD</sequence>